<dbReference type="InterPro" id="IPR036397">
    <property type="entry name" value="RNaseH_sf"/>
</dbReference>
<dbReference type="Pfam" id="PF17921">
    <property type="entry name" value="Integrase_H2C2"/>
    <property type="match status" value="1"/>
</dbReference>
<dbReference type="GO" id="GO:0003964">
    <property type="term" value="F:RNA-directed DNA polymerase activity"/>
    <property type="evidence" value="ECO:0007669"/>
    <property type="project" value="UniProtKB-KW"/>
</dbReference>
<dbReference type="SUPFAM" id="SSF52047">
    <property type="entry name" value="RNI-like"/>
    <property type="match status" value="1"/>
</dbReference>
<proteinExistence type="predicted"/>
<dbReference type="Gene3D" id="3.30.420.10">
    <property type="entry name" value="Ribonuclease H-like superfamily/Ribonuclease H"/>
    <property type="match status" value="1"/>
</dbReference>
<evidence type="ECO:0000256" key="3">
    <source>
        <dbReference type="ARBA" id="ARBA00022918"/>
    </source>
</evidence>
<evidence type="ECO:0000256" key="1">
    <source>
        <dbReference type="ARBA" id="ARBA00022679"/>
    </source>
</evidence>
<feature type="compositionally biased region" description="Basic and acidic residues" evidence="5">
    <location>
        <begin position="347"/>
        <end position="356"/>
    </location>
</feature>
<sequence>MLARSSYTRAGHGKEDIKSTPSETEQENTKLKQEEGSTCNVAEKSVESEASGDSHEANDDEVVREIDVFLKPSIDSNTKTLSTAWKPTPSSTGYAVGVLVDNKTKLVTTVQDKDTEEPWVRLKYHPRQSDISARYLEKMVEVHGSSNLFHMSPYDYLKAMCPGGLSESDQDKAPPRCPRVWTSESLEEYIKSRLCEGPIHRYNTLAYLGLENPEDKKKWKEEIYRILKEHAISIQGLWVPKSRLVYGTDRGIKVLARSYVIYLFSKAPTIKKSVLKDDTVFEHLMEGVLNELGVERPLLKDWKLKQSPDYQFLKDHKELAQQQAENIERVGERLLEAVARVKRKIWERETSQEKGPEGNAGKADTTGGESTGSNNLVRHLCLGQGGFGVSSGVLASLPRRTWSTRFSPGQSSSTSAGLLPTPTTAARPSPFPARSSDKATNPPLPVVRLSAAEKAERNKKGLCWYCDEKWIPGHNCKHRFLVLMGPEDDEEEPVPADTTPLEGEAALITADISSIHSLSGSPSPRALKLAGSVNNTPVQVLLDSGSTHNFIHPKVAEHLALVLQPITPFWVYVGNGDSLRCAYSCPQTPLILQGHLFPVDLYLLEVHGPDVILGIQWLQTLGCVSHDYGQMTMEFLWQGQTVTLRGDLPGPKPISYGHLCSLASTAEKVEFYEIIAAHSSPPPDPATATLLPKDLPPIIQEVIQTLDQQFYIRKLMGYKFRIEYKRGSSNRAADALSRREEERDTAMFHSLSVQAVPLLMDALRKENDTLPDLKDLHAAVVNGTAPPDISSNSDILYYKRRLYISPSSPLRNQILHEFHGTPVAGHQGVDRTFRRIADVFYWPGLRREVHAFVASCPACQATKYSTRKPAGLLQPLPIPERVWDSASMDFVTGLPPSRGFSAIMIVVDRLSKYTHFGPLAAGFDAPKAAQLFVDIRDQPIPTSALPDAFFKGRPVSVPTAVLDRRSVLVDGVAQEQWLVRWSDGTDTDATWEPASALQQHYPDLRLEDKAISVGGGVDTVHEEDTEPSGDPAPDVHSTVRGHISQLPNEVLECILNKLKHRDAVRASLVSCRWRHLVLSRARLVFDLPSMFEKENCDLKGASGRKCVCLEYKDRFVQAVNQFIASYRGTHINEFVVCFCLKRDSASAVLNWIRFALDLGVQLLDVQLCGEHCKAKVPLCGTRCEIPLKHLLPSNRDAGETFILRPFSQLKALIFHRICLKSHCMETLLSSLVNLKQLEMKQCQLPSYLNLNSLTSLEGVSVFYCTMLEKIDVASLQLKSLNVLCRRIVSLELSGVPNLEELCYSVHGGSIMHHIFLKLPGLVPRLRTLRVDSSSSNRIEHMPESVTTFSRLRTLMLLALDPKVGDMMSKMVQLLKSCPLLCHLSTWLCVREDKEPEKLESVVEYHHECLEWISIHGFVGTKYQIESCKYLLKLAPRVKRMGLRRALPDLLSRLKVGRRRHVLGEEGCESALNALKAFSNDVKVFF</sequence>
<dbReference type="Pfam" id="PF08284">
    <property type="entry name" value="RVP_2"/>
    <property type="match status" value="1"/>
</dbReference>
<evidence type="ECO:0000256" key="2">
    <source>
        <dbReference type="ARBA" id="ARBA00022695"/>
    </source>
</evidence>
<evidence type="ECO:0000256" key="5">
    <source>
        <dbReference type="SAM" id="MobiDB-lite"/>
    </source>
</evidence>
<feature type="compositionally biased region" description="Basic and acidic residues" evidence="5">
    <location>
        <begin position="44"/>
        <end position="61"/>
    </location>
</feature>
<dbReference type="Gene3D" id="1.20.1280.50">
    <property type="match status" value="1"/>
</dbReference>
<feature type="region of interest" description="Disordered" evidence="5">
    <location>
        <begin position="1"/>
        <end position="61"/>
    </location>
</feature>
<dbReference type="FunFam" id="1.10.340.70:FF:000001">
    <property type="entry name" value="Retrovirus-related Pol polyprotein from transposon gypsy-like Protein"/>
    <property type="match status" value="1"/>
</dbReference>
<dbReference type="SUPFAM" id="SSF50630">
    <property type="entry name" value="Acid proteases"/>
    <property type="match status" value="1"/>
</dbReference>
<dbReference type="Pfam" id="PF23622">
    <property type="entry name" value="LRR_At1g61320_AtMIF1"/>
    <property type="match status" value="1"/>
</dbReference>
<keyword evidence="2" id="KW-0548">Nucleotidyltransferase</keyword>
<dbReference type="GO" id="GO:0003676">
    <property type="term" value="F:nucleic acid binding"/>
    <property type="evidence" value="ECO:0007669"/>
    <property type="project" value="InterPro"/>
</dbReference>
<dbReference type="InterPro" id="IPR012337">
    <property type="entry name" value="RNaseH-like_sf"/>
</dbReference>
<dbReference type="GO" id="GO:0042797">
    <property type="term" value="P:tRNA transcription by RNA polymerase III"/>
    <property type="evidence" value="ECO:0007669"/>
    <property type="project" value="TreeGrafter"/>
</dbReference>
<dbReference type="SUPFAM" id="SSF53098">
    <property type="entry name" value="Ribonuclease H-like"/>
    <property type="match status" value="1"/>
</dbReference>
<dbReference type="InterPro" id="IPR001810">
    <property type="entry name" value="F-box_dom"/>
</dbReference>
<dbReference type="SUPFAM" id="SSF81383">
    <property type="entry name" value="F-box domain"/>
    <property type="match status" value="1"/>
</dbReference>
<dbReference type="Proteomes" id="UP000595140">
    <property type="component" value="Unassembled WGS sequence"/>
</dbReference>
<dbReference type="Gene3D" id="2.40.50.40">
    <property type="match status" value="1"/>
</dbReference>
<dbReference type="GO" id="GO:0004190">
    <property type="term" value="F:aspartic-type endopeptidase activity"/>
    <property type="evidence" value="ECO:0007669"/>
    <property type="project" value="InterPro"/>
</dbReference>
<dbReference type="CDD" id="cd00303">
    <property type="entry name" value="retropepsin_like"/>
    <property type="match status" value="1"/>
</dbReference>
<dbReference type="Gene3D" id="3.80.10.10">
    <property type="entry name" value="Ribonuclease Inhibitor"/>
    <property type="match status" value="1"/>
</dbReference>
<organism evidence="7 8">
    <name type="scientific">Cuscuta campestris</name>
    <dbReference type="NCBI Taxonomy" id="132261"/>
    <lineage>
        <taxon>Eukaryota</taxon>
        <taxon>Viridiplantae</taxon>
        <taxon>Streptophyta</taxon>
        <taxon>Embryophyta</taxon>
        <taxon>Tracheophyta</taxon>
        <taxon>Spermatophyta</taxon>
        <taxon>Magnoliopsida</taxon>
        <taxon>eudicotyledons</taxon>
        <taxon>Gunneridae</taxon>
        <taxon>Pentapetalae</taxon>
        <taxon>asterids</taxon>
        <taxon>lamiids</taxon>
        <taxon>Solanales</taxon>
        <taxon>Convolvulaceae</taxon>
        <taxon>Cuscuteae</taxon>
        <taxon>Cuscuta</taxon>
        <taxon>Cuscuta subgen. Grammica</taxon>
        <taxon>Cuscuta sect. Cleistogrammica</taxon>
    </lineage>
</organism>
<gene>
    <name evidence="7" type="ORF">CCAM_LOCUS43116</name>
</gene>
<evidence type="ECO:0000259" key="6">
    <source>
        <dbReference type="PROSITE" id="PS50181"/>
    </source>
</evidence>
<feature type="compositionally biased region" description="Polar residues" evidence="5">
    <location>
        <begin position="404"/>
        <end position="426"/>
    </location>
</feature>
<dbReference type="InterPro" id="IPR001969">
    <property type="entry name" value="Aspartic_peptidase_AS"/>
</dbReference>
<dbReference type="SUPFAM" id="SSF54160">
    <property type="entry name" value="Chromo domain-like"/>
    <property type="match status" value="1"/>
</dbReference>
<feature type="region of interest" description="Disordered" evidence="5">
    <location>
        <begin position="347"/>
        <end position="372"/>
    </location>
</feature>
<name>A0A484NJN2_9ASTE</name>
<dbReference type="InterPro" id="IPR036047">
    <property type="entry name" value="F-box-like_dom_sf"/>
</dbReference>
<evidence type="ECO:0000313" key="8">
    <source>
        <dbReference type="Proteomes" id="UP000595140"/>
    </source>
</evidence>
<dbReference type="PANTHER" id="PTHR12069:SF0">
    <property type="entry name" value="DNA-DIRECTED RNA POLYMERASE III SUBUNIT RPC5"/>
    <property type="match status" value="1"/>
</dbReference>
<reference evidence="7 8" key="1">
    <citation type="submission" date="2018-04" db="EMBL/GenBank/DDBJ databases">
        <authorList>
            <person name="Vogel A."/>
        </authorList>
    </citation>
    <scope>NUCLEOTIDE SEQUENCE [LARGE SCALE GENOMIC DNA]</scope>
</reference>
<feature type="region of interest" description="Disordered" evidence="5">
    <location>
        <begin position="404"/>
        <end position="443"/>
    </location>
</feature>
<keyword evidence="8" id="KW-1185">Reference proteome</keyword>
<evidence type="ECO:0000256" key="4">
    <source>
        <dbReference type="SAM" id="Coils"/>
    </source>
</evidence>
<dbReference type="PROSITE" id="PS50181">
    <property type="entry name" value="FBOX"/>
    <property type="match status" value="1"/>
</dbReference>
<dbReference type="OrthoDB" id="1933428at2759"/>
<evidence type="ECO:0000313" key="7">
    <source>
        <dbReference type="EMBL" id="VFR01341.1"/>
    </source>
</evidence>
<dbReference type="Pfam" id="PF04801">
    <property type="entry name" value="RPC5"/>
    <property type="match status" value="1"/>
</dbReference>
<dbReference type="InterPro" id="IPR055357">
    <property type="entry name" value="LRR_At1g61320_AtMIF1"/>
</dbReference>
<dbReference type="Gene3D" id="2.40.70.10">
    <property type="entry name" value="Acid Proteases"/>
    <property type="match status" value="1"/>
</dbReference>
<feature type="domain" description="F-box" evidence="6">
    <location>
        <begin position="1040"/>
        <end position="1087"/>
    </location>
</feature>
<dbReference type="PROSITE" id="PS00141">
    <property type="entry name" value="ASP_PROTEASE"/>
    <property type="match status" value="1"/>
</dbReference>
<feature type="coiled-coil region" evidence="4">
    <location>
        <begin position="310"/>
        <end position="337"/>
    </location>
</feature>
<protein>
    <recommendedName>
        <fullName evidence="6">F-box domain-containing protein</fullName>
    </recommendedName>
</protein>
<dbReference type="SMART" id="SM00256">
    <property type="entry name" value="FBOX"/>
    <property type="match status" value="1"/>
</dbReference>
<dbReference type="Pfam" id="PF00646">
    <property type="entry name" value="F-box"/>
    <property type="match status" value="1"/>
</dbReference>
<keyword evidence="1" id="KW-0808">Transferase</keyword>
<dbReference type="InterPro" id="IPR032675">
    <property type="entry name" value="LRR_dom_sf"/>
</dbReference>
<dbReference type="InterPro" id="IPR016197">
    <property type="entry name" value="Chromo-like_dom_sf"/>
</dbReference>
<accession>A0A484NJN2</accession>
<dbReference type="PANTHER" id="PTHR12069">
    <property type="entry name" value="DNA-DIRECTED RNA POLYMERASES III 80 KDA POLYPEPTIDE RNA POLYMERASE III SUBUNIT 5"/>
    <property type="match status" value="1"/>
</dbReference>
<dbReference type="GO" id="GO:0006508">
    <property type="term" value="P:proteolysis"/>
    <property type="evidence" value="ECO:0007669"/>
    <property type="project" value="InterPro"/>
</dbReference>
<keyword evidence="3" id="KW-0695">RNA-directed DNA polymerase</keyword>
<dbReference type="Gene3D" id="1.10.340.70">
    <property type="match status" value="1"/>
</dbReference>
<dbReference type="GO" id="GO:0005666">
    <property type="term" value="C:RNA polymerase III complex"/>
    <property type="evidence" value="ECO:0007669"/>
    <property type="project" value="TreeGrafter"/>
</dbReference>
<dbReference type="InterPro" id="IPR021109">
    <property type="entry name" value="Peptidase_aspartic_dom_sf"/>
</dbReference>
<keyword evidence="4" id="KW-0175">Coiled coil</keyword>
<dbReference type="EMBL" id="OOIL02006764">
    <property type="protein sequence ID" value="VFR01341.1"/>
    <property type="molecule type" value="Genomic_DNA"/>
</dbReference>
<dbReference type="InterPro" id="IPR041588">
    <property type="entry name" value="Integrase_H2C2"/>
</dbReference>
<dbReference type="InterPro" id="IPR006886">
    <property type="entry name" value="RNA_pol_III_Rpc5"/>
</dbReference>